<comment type="catalytic activity">
    <reaction evidence="8">
        <text>GTP + H2O = GDP + phosphate + H(+)</text>
        <dbReference type="Rhea" id="RHEA:19669"/>
        <dbReference type="ChEBI" id="CHEBI:15377"/>
        <dbReference type="ChEBI" id="CHEBI:15378"/>
        <dbReference type="ChEBI" id="CHEBI:37565"/>
        <dbReference type="ChEBI" id="CHEBI:43474"/>
        <dbReference type="ChEBI" id="CHEBI:58189"/>
        <dbReference type="EC" id="3.6.5.4"/>
    </reaction>
</comment>
<evidence type="ECO:0000256" key="4">
    <source>
        <dbReference type="ARBA" id="ARBA00022801"/>
    </source>
</evidence>
<evidence type="ECO:0000256" key="2">
    <source>
        <dbReference type="ARBA" id="ARBA00022490"/>
    </source>
</evidence>
<dbReference type="GO" id="GO:0003924">
    <property type="term" value="F:GTPase activity"/>
    <property type="evidence" value="ECO:0007669"/>
    <property type="project" value="UniProtKB-UniRule"/>
</dbReference>
<sequence>MLSKLRETFRSFTKRVVDVLKYRELSEDEINRFCDSLFLELVEADVAVDVAQIIVDTLKQKMCEVKIPRGVDAQDHVLNIAKETIACLLSRGVAKNFLEIVKEIAVKAKPVKIVFVGVNGVGKTTTIAKVAYKLVKNSLKPVIVAADTFRAGAQEQLKKHSANLGIPFIGGKYGSDPASVAFDGINYARRNGLDVVLIDTAGRMHVDVDLMNELKKIVRVVNPHMKVLVVDALTGNDAIEQAKFFDEAVGVDGVILTKVDADVKGGAALSVIVGIGKPIYYIGIGQEYDDLIEYEPDIILDRLFR</sequence>
<dbReference type="SMART" id="SM00962">
    <property type="entry name" value="SRP54"/>
    <property type="match status" value="1"/>
</dbReference>
<comment type="function">
    <text evidence="8">Involved in targeting and insertion of nascent membrane proteins into the cytoplasmic membrane. Acts as a receptor for the complex formed by the signal recognition particle (SRP) and the ribosome-nascent chain (RNC).</text>
</comment>
<dbReference type="Pfam" id="PF02881">
    <property type="entry name" value="SRP54_N"/>
    <property type="match status" value="1"/>
</dbReference>
<keyword evidence="6 8" id="KW-0472">Membrane</keyword>
<dbReference type="GO" id="GO:0005886">
    <property type="term" value="C:plasma membrane"/>
    <property type="evidence" value="ECO:0007669"/>
    <property type="project" value="UniProtKB-SubCell"/>
</dbReference>
<feature type="binding site" evidence="8">
    <location>
        <begin position="257"/>
        <end position="260"/>
    </location>
    <ligand>
        <name>GTP</name>
        <dbReference type="ChEBI" id="CHEBI:37565"/>
    </ligand>
</feature>
<evidence type="ECO:0000259" key="9">
    <source>
        <dbReference type="PROSITE" id="PS00300"/>
    </source>
</evidence>
<dbReference type="Pfam" id="PF00448">
    <property type="entry name" value="SRP54"/>
    <property type="match status" value="1"/>
</dbReference>
<protein>
    <recommendedName>
        <fullName evidence="8">Signal recognition particle receptor FtsY</fullName>
        <shortName evidence="8">SRP receptor</shortName>
        <ecNumber evidence="8">3.6.5.4</ecNumber>
    </recommendedName>
</protein>
<dbReference type="InterPro" id="IPR000897">
    <property type="entry name" value="SRP54_GTPase_dom"/>
</dbReference>
<evidence type="ECO:0000256" key="3">
    <source>
        <dbReference type="ARBA" id="ARBA00022741"/>
    </source>
</evidence>
<dbReference type="GO" id="GO:0005047">
    <property type="term" value="F:signal recognition particle binding"/>
    <property type="evidence" value="ECO:0007669"/>
    <property type="project" value="TreeGrafter"/>
</dbReference>
<evidence type="ECO:0000256" key="8">
    <source>
        <dbReference type="HAMAP-Rule" id="MF_00920"/>
    </source>
</evidence>
<accession>A0A7C2V8L0</accession>
<gene>
    <name evidence="8 10" type="primary">ftsY</name>
    <name evidence="10" type="ORF">ENO77_00140</name>
</gene>
<dbReference type="SMART" id="SM00963">
    <property type="entry name" value="SRP54_N"/>
    <property type="match status" value="1"/>
</dbReference>
<dbReference type="InterPro" id="IPR027417">
    <property type="entry name" value="P-loop_NTPase"/>
</dbReference>
<keyword evidence="2 8" id="KW-0963">Cytoplasm</keyword>
<dbReference type="GO" id="GO:0005525">
    <property type="term" value="F:GTP binding"/>
    <property type="evidence" value="ECO:0007669"/>
    <property type="project" value="UniProtKB-UniRule"/>
</dbReference>
<dbReference type="PANTHER" id="PTHR43134">
    <property type="entry name" value="SIGNAL RECOGNITION PARTICLE RECEPTOR SUBUNIT ALPHA"/>
    <property type="match status" value="1"/>
</dbReference>
<comment type="caution">
    <text evidence="10">The sequence shown here is derived from an EMBL/GenBank/DDBJ whole genome shotgun (WGS) entry which is preliminary data.</text>
</comment>
<evidence type="ECO:0000256" key="6">
    <source>
        <dbReference type="ARBA" id="ARBA00023136"/>
    </source>
</evidence>
<name>A0A7C2V8L0_9CREN</name>
<dbReference type="GO" id="GO:0006614">
    <property type="term" value="P:SRP-dependent cotranslational protein targeting to membrane"/>
    <property type="evidence" value="ECO:0007669"/>
    <property type="project" value="InterPro"/>
</dbReference>
<dbReference type="InterPro" id="IPR042101">
    <property type="entry name" value="SRP54_N_sf"/>
</dbReference>
<dbReference type="InterPro" id="IPR004390">
    <property type="entry name" value="SR_rcpt_FtsY"/>
</dbReference>
<dbReference type="Gene3D" id="3.40.50.300">
    <property type="entry name" value="P-loop containing nucleotide triphosphate hydrolases"/>
    <property type="match status" value="1"/>
</dbReference>
<dbReference type="SMART" id="SM00382">
    <property type="entry name" value="AAA"/>
    <property type="match status" value="1"/>
</dbReference>
<dbReference type="AlphaFoldDB" id="A0A7C2V8L0"/>
<dbReference type="SUPFAM" id="SSF52540">
    <property type="entry name" value="P-loop containing nucleoside triphosphate hydrolases"/>
    <property type="match status" value="1"/>
</dbReference>
<dbReference type="EC" id="3.6.5.4" evidence="8"/>
<evidence type="ECO:0000256" key="7">
    <source>
        <dbReference type="ARBA" id="ARBA00023170"/>
    </source>
</evidence>
<dbReference type="SUPFAM" id="SSF47364">
    <property type="entry name" value="Domain of the SRP/SRP receptor G-proteins"/>
    <property type="match status" value="1"/>
</dbReference>
<comment type="similarity">
    <text evidence="8">Belongs to the GTP-binding SRP family. FtsY subfamily.</text>
</comment>
<feature type="binding site" evidence="8">
    <location>
        <begin position="199"/>
        <end position="203"/>
    </location>
    <ligand>
        <name>GTP</name>
        <dbReference type="ChEBI" id="CHEBI:37565"/>
    </ligand>
</feature>
<dbReference type="InterPro" id="IPR036225">
    <property type="entry name" value="SRP/SRP_N"/>
</dbReference>
<organism evidence="10">
    <name type="scientific">Ignisphaera aggregans</name>
    <dbReference type="NCBI Taxonomy" id="334771"/>
    <lineage>
        <taxon>Archaea</taxon>
        <taxon>Thermoproteota</taxon>
        <taxon>Thermoprotei</taxon>
        <taxon>Desulfurococcales</taxon>
        <taxon>Desulfurococcaceae</taxon>
        <taxon>Ignisphaera</taxon>
    </lineage>
</organism>
<dbReference type="NCBIfam" id="TIGR00064">
    <property type="entry name" value="ftsY"/>
    <property type="match status" value="1"/>
</dbReference>
<dbReference type="PANTHER" id="PTHR43134:SF1">
    <property type="entry name" value="SIGNAL RECOGNITION PARTICLE RECEPTOR SUBUNIT ALPHA"/>
    <property type="match status" value="1"/>
</dbReference>
<dbReference type="EMBL" id="DSGT01000001">
    <property type="protein sequence ID" value="HEW52590.1"/>
    <property type="molecule type" value="Genomic_DNA"/>
</dbReference>
<keyword evidence="3 8" id="KW-0547">Nucleotide-binding</keyword>
<dbReference type="InterPro" id="IPR003593">
    <property type="entry name" value="AAA+_ATPase"/>
</dbReference>
<dbReference type="Gene3D" id="1.20.120.140">
    <property type="entry name" value="Signal recognition particle SRP54, nucleotide-binding domain"/>
    <property type="match status" value="1"/>
</dbReference>
<keyword evidence="1 8" id="KW-1003">Cell membrane</keyword>
<dbReference type="FunFam" id="3.40.50.300:FF:000566">
    <property type="entry name" value="Signal recognition particle receptor subunit alpha"/>
    <property type="match status" value="1"/>
</dbReference>
<evidence type="ECO:0000313" key="10">
    <source>
        <dbReference type="EMBL" id="HEW52590.1"/>
    </source>
</evidence>
<evidence type="ECO:0000256" key="1">
    <source>
        <dbReference type="ARBA" id="ARBA00022475"/>
    </source>
</evidence>
<dbReference type="HAMAP" id="MF_00920">
    <property type="entry name" value="FtsY"/>
    <property type="match status" value="1"/>
</dbReference>
<evidence type="ECO:0000256" key="5">
    <source>
        <dbReference type="ARBA" id="ARBA00023134"/>
    </source>
</evidence>
<proteinExistence type="inferred from homology"/>
<feature type="binding site" evidence="8">
    <location>
        <begin position="117"/>
        <end position="124"/>
    </location>
    <ligand>
        <name>GTP</name>
        <dbReference type="ChEBI" id="CHEBI:37565"/>
    </ligand>
</feature>
<dbReference type="GO" id="GO:0005737">
    <property type="term" value="C:cytoplasm"/>
    <property type="evidence" value="ECO:0007669"/>
    <property type="project" value="UniProtKB-SubCell"/>
</dbReference>
<reference evidence="10" key="1">
    <citation type="journal article" date="2020" name="mSystems">
        <title>Genome- and Community-Level Interaction Insights into Carbon Utilization and Element Cycling Functions of Hydrothermarchaeota in Hydrothermal Sediment.</title>
        <authorList>
            <person name="Zhou Z."/>
            <person name="Liu Y."/>
            <person name="Xu W."/>
            <person name="Pan J."/>
            <person name="Luo Z.H."/>
            <person name="Li M."/>
        </authorList>
    </citation>
    <scope>NUCLEOTIDE SEQUENCE [LARGE SCALE GENOMIC DNA]</scope>
    <source>
        <strain evidence="10">SpSt-16</strain>
    </source>
</reference>
<keyword evidence="5 8" id="KW-0342">GTP-binding</keyword>
<keyword evidence="4 8" id="KW-0378">Hydrolase</keyword>
<dbReference type="PROSITE" id="PS00300">
    <property type="entry name" value="SRP54"/>
    <property type="match status" value="1"/>
</dbReference>
<keyword evidence="7 8" id="KW-0675">Receptor</keyword>
<dbReference type="InterPro" id="IPR013822">
    <property type="entry name" value="Signal_recog_particl_SRP54_hlx"/>
</dbReference>
<comment type="subunit">
    <text evidence="8">Part of the signal recognition particle protein translocation system, which is composed of SRP and FtsY.</text>
</comment>
<feature type="domain" description="SRP54-type proteins GTP-binding" evidence="9">
    <location>
        <begin position="278"/>
        <end position="291"/>
    </location>
</feature>
<comment type="subcellular location">
    <subcellularLocation>
        <location evidence="8">Cell membrane</location>
        <topology evidence="8">Peripheral membrane protein</topology>
        <orientation evidence="8">Cytoplasmic side</orientation>
    </subcellularLocation>
    <subcellularLocation>
        <location evidence="8">Cytoplasm</location>
    </subcellularLocation>
</comment>